<keyword evidence="2" id="KW-1185">Reference proteome</keyword>
<evidence type="ECO:0000313" key="1">
    <source>
        <dbReference type="EMBL" id="PKF26404.1"/>
    </source>
</evidence>
<evidence type="ECO:0000313" key="2">
    <source>
        <dbReference type="Proteomes" id="UP000236285"/>
    </source>
</evidence>
<accession>A0ACC9N0W2</accession>
<dbReference type="Proteomes" id="UP000236285">
    <property type="component" value="Unassembled WGS sequence"/>
</dbReference>
<comment type="caution">
    <text evidence="1">The sequence shown here is derived from an EMBL/GenBank/DDBJ whole genome shotgun (WGS) entry which is preliminary data.</text>
</comment>
<name>A0ACC9N0W2_9PSED</name>
<sequence length="75" mass="8362">MKTIRCWGRSLLQGFFDRSVWTGPFAGKPYSGLCPTPDLCPALIRCIRGFTREYGGGGDGERRVETGRQVRPLRG</sequence>
<gene>
    <name evidence="1" type="ORF">CW309_11730</name>
</gene>
<proteinExistence type="predicted"/>
<dbReference type="EMBL" id="PISL01000011">
    <property type="protein sequence ID" value="PKF26404.1"/>
    <property type="molecule type" value="Genomic_DNA"/>
</dbReference>
<organism evidence="1 2">
    <name type="scientific">Pseudomonas hunanensis</name>
    <dbReference type="NCBI Taxonomy" id="1247546"/>
    <lineage>
        <taxon>Bacteria</taxon>
        <taxon>Pseudomonadati</taxon>
        <taxon>Pseudomonadota</taxon>
        <taxon>Gammaproteobacteria</taxon>
        <taxon>Pseudomonadales</taxon>
        <taxon>Pseudomonadaceae</taxon>
        <taxon>Pseudomonas</taxon>
    </lineage>
</organism>
<reference evidence="1" key="1">
    <citation type="submission" date="2017-12" db="EMBL/GenBank/DDBJ databases">
        <title>High quality draft genome sequence of Pseudomonas hunanensis P11 isolated from the high-arsenic soil.</title>
        <authorList>
            <person name="Pan J."/>
        </authorList>
    </citation>
    <scope>NUCLEOTIDE SEQUENCE</scope>
    <source>
        <strain evidence="1">P11</strain>
    </source>
</reference>
<protein>
    <submittedName>
        <fullName evidence="1">Uncharacterized protein</fullName>
    </submittedName>
</protein>